<dbReference type="PROSITE" id="PS51782">
    <property type="entry name" value="LYSM"/>
    <property type="match status" value="1"/>
</dbReference>
<evidence type="ECO:0000313" key="4">
    <source>
        <dbReference type="Proteomes" id="UP000005713"/>
    </source>
</evidence>
<dbReference type="Gene3D" id="3.10.350.10">
    <property type="entry name" value="LysM domain"/>
    <property type="match status" value="1"/>
</dbReference>
<organism evidence="3 4">
    <name type="scientific">Sagittula stellata (strain ATCC 700073 / DSM 11524 / E-37)</name>
    <dbReference type="NCBI Taxonomy" id="388399"/>
    <lineage>
        <taxon>Bacteria</taxon>
        <taxon>Pseudomonadati</taxon>
        <taxon>Pseudomonadota</taxon>
        <taxon>Alphaproteobacteria</taxon>
        <taxon>Rhodobacterales</taxon>
        <taxon>Roseobacteraceae</taxon>
        <taxon>Sagittula</taxon>
    </lineage>
</organism>
<dbReference type="InterPro" id="IPR018392">
    <property type="entry name" value="LysM"/>
</dbReference>
<dbReference type="eggNOG" id="COG1652">
    <property type="taxonomic scope" value="Bacteria"/>
</dbReference>
<feature type="compositionally biased region" description="Polar residues" evidence="1">
    <location>
        <begin position="99"/>
        <end position="109"/>
    </location>
</feature>
<proteinExistence type="predicted"/>
<dbReference type="Proteomes" id="UP000005713">
    <property type="component" value="Unassembled WGS sequence"/>
</dbReference>
<dbReference type="CDD" id="cd00118">
    <property type="entry name" value="LysM"/>
    <property type="match status" value="1"/>
</dbReference>
<dbReference type="RefSeq" id="WP_005857278.1">
    <property type="nucleotide sequence ID" value="NZ_AAYA01000003.1"/>
</dbReference>
<comment type="caution">
    <text evidence="3">The sequence shown here is derived from an EMBL/GenBank/DDBJ whole genome shotgun (WGS) entry which is preliminary data.</text>
</comment>
<feature type="domain" description="LysM" evidence="2">
    <location>
        <begin position="540"/>
        <end position="589"/>
    </location>
</feature>
<dbReference type="Pfam" id="PF01476">
    <property type="entry name" value="LysM"/>
    <property type="match status" value="1"/>
</dbReference>
<feature type="compositionally biased region" description="Low complexity" evidence="1">
    <location>
        <begin position="377"/>
        <end position="397"/>
    </location>
</feature>
<feature type="region of interest" description="Disordered" evidence="1">
    <location>
        <begin position="262"/>
        <end position="421"/>
    </location>
</feature>
<evidence type="ECO:0000259" key="2">
    <source>
        <dbReference type="PROSITE" id="PS51782"/>
    </source>
</evidence>
<evidence type="ECO:0000313" key="3">
    <source>
        <dbReference type="EMBL" id="EBA09511.1"/>
    </source>
</evidence>
<feature type="region of interest" description="Disordered" evidence="1">
    <location>
        <begin position="34"/>
        <end position="181"/>
    </location>
</feature>
<evidence type="ECO:0000256" key="1">
    <source>
        <dbReference type="SAM" id="MobiDB-lite"/>
    </source>
</evidence>
<reference evidence="3 4" key="1">
    <citation type="submission" date="2006-06" db="EMBL/GenBank/DDBJ databases">
        <authorList>
            <person name="Moran M.A."/>
            <person name="Ferriera S."/>
            <person name="Johnson J."/>
            <person name="Kravitz S."/>
            <person name="Beeson K."/>
            <person name="Sutton G."/>
            <person name="Rogers Y.-H."/>
            <person name="Friedman R."/>
            <person name="Frazier M."/>
            <person name="Venter J.C."/>
        </authorList>
    </citation>
    <scope>NUCLEOTIDE SEQUENCE [LARGE SCALE GENOMIC DNA]</scope>
    <source>
        <strain evidence="3 4">E-37</strain>
    </source>
</reference>
<accession>A3K146</accession>
<dbReference type="PANTHER" id="PTHR34700">
    <property type="entry name" value="POTASSIUM BINDING PROTEIN KBP"/>
    <property type="match status" value="1"/>
</dbReference>
<name>A3K146_SAGS3</name>
<dbReference type="EMBL" id="AAYA01000003">
    <property type="protein sequence ID" value="EBA09511.1"/>
    <property type="molecule type" value="Genomic_DNA"/>
</dbReference>
<feature type="compositionally biased region" description="Low complexity" evidence="1">
    <location>
        <begin position="262"/>
        <end position="274"/>
    </location>
</feature>
<keyword evidence="4" id="KW-1185">Reference proteome</keyword>
<dbReference type="InterPro" id="IPR036779">
    <property type="entry name" value="LysM_dom_sf"/>
</dbReference>
<dbReference type="InterPro" id="IPR052196">
    <property type="entry name" value="Bact_Kbp"/>
</dbReference>
<sequence length="598" mass="60066">MTNTLKNSALGGAAVAGALAVALALGLIDLPGGGDTPADDTARVSPDADATQAPAGDAGVIEALSPAAGEDATVRSEGAKDGAEGLRAEPVETGDAGQAASQQTETTALPETADSAAVSEPAEVGDGPSAADPVPSEDMETADATDATPSANEAPMVSDPSAPSFDTVRAEPGGSTLVAGAGQPGAEIDVLVDGDPAATALIGRDGRFVAFLDLPSEGKASVLRLRSRADSGEVMSQDEVIVAPAALSSDVTQPPRFEQRAAAAPGPLGQPQSPDRAAVSGSQPDATALGADTVRTDPAQAPSPDAVATAAPMPQPGSVPQALGDDVGQDESVPAGELASFSAPRPATPGGLDLASTSGSAPVATDDPEAPPSVATAEPGAPAMPADAAAPAGTPSAQDTDIASRDPAPQPDETGAPQAPKVFVSGPQGVEVLASGPLQPDEVALDTINYGSAGEVLLTGRGADDAFVRVYLDNRPVTTSRIAESGRWKVQLPDVDTGTYTLRVDQIDGDGTVLARVESPFLREDPGLLASLERSDGPISEITVQPGNTLWGISQDRYGHGIEYVKIFQANRERIRNPDLIYPGQIFDLPDGTPAATE</sequence>
<dbReference type="OrthoDB" id="370541at2"/>
<feature type="compositionally biased region" description="Basic and acidic residues" evidence="1">
    <location>
        <begin position="72"/>
        <end position="90"/>
    </location>
</feature>
<dbReference type="PANTHER" id="PTHR34700:SF4">
    <property type="entry name" value="PHAGE-LIKE ELEMENT PBSX PROTEIN XKDP"/>
    <property type="match status" value="1"/>
</dbReference>
<dbReference type="AlphaFoldDB" id="A3K146"/>
<protein>
    <submittedName>
        <fullName evidence="3">LysM domain protein</fullName>
    </submittedName>
</protein>
<dbReference type="SMART" id="SM00257">
    <property type="entry name" value="LysM"/>
    <property type="match status" value="1"/>
</dbReference>
<gene>
    <name evidence="3" type="ORF">SSE37_24754</name>
</gene>